<gene>
    <name evidence="5" type="primary">nucH_2</name>
    <name evidence="5" type="ORF">SDC9_101086</name>
</gene>
<dbReference type="PROSITE" id="PS50830">
    <property type="entry name" value="TNASE_3"/>
    <property type="match status" value="1"/>
</dbReference>
<dbReference type="InterPro" id="IPR002071">
    <property type="entry name" value="Thermonucl_AS"/>
</dbReference>
<evidence type="ECO:0000313" key="5">
    <source>
        <dbReference type="EMBL" id="MPM54308.1"/>
    </source>
</evidence>
<accession>A0A645ANG3</accession>
<dbReference type="PANTHER" id="PTHR12302:SF3">
    <property type="entry name" value="SERINE_THREONINE-PROTEIN KINASE 31"/>
    <property type="match status" value="1"/>
</dbReference>
<evidence type="ECO:0000256" key="3">
    <source>
        <dbReference type="ARBA" id="ARBA00022801"/>
    </source>
</evidence>
<dbReference type="InterPro" id="IPR016071">
    <property type="entry name" value="Staphylococal_nuclease_OB-fold"/>
</dbReference>
<organism evidence="5">
    <name type="scientific">bioreactor metagenome</name>
    <dbReference type="NCBI Taxonomy" id="1076179"/>
    <lineage>
        <taxon>unclassified sequences</taxon>
        <taxon>metagenomes</taxon>
        <taxon>ecological metagenomes</taxon>
    </lineage>
</organism>
<dbReference type="PROSITE" id="PS01284">
    <property type="entry name" value="TNASE_2"/>
    <property type="match status" value="1"/>
</dbReference>
<dbReference type="PANTHER" id="PTHR12302">
    <property type="entry name" value="EBNA2 BINDING PROTEIN P100"/>
    <property type="match status" value="1"/>
</dbReference>
<keyword evidence="2" id="KW-0255">Endonuclease</keyword>
<name>A0A645ANG3_9ZZZZ</name>
<dbReference type="Gene3D" id="2.40.50.90">
    <property type="match status" value="1"/>
</dbReference>
<keyword evidence="1" id="KW-0540">Nuclease</keyword>
<proteinExistence type="predicted"/>
<dbReference type="EC" id="3.1.31.1" evidence="5"/>
<dbReference type="SUPFAM" id="SSF50199">
    <property type="entry name" value="Staphylococcal nuclease"/>
    <property type="match status" value="1"/>
</dbReference>
<keyword evidence="3 5" id="KW-0378">Hydrolase</keyword>
<dbReference type="EMBL" id="VSSQ01014741">
    <property type="protein sequence ID" value="MPM54308.1"/>
    <property type="molecule type" value="Genomic_DNA"/>
</dbReference>
<dbReference type="SMART" id="SM00318">
    <property type="entry name" value="SNc"/>
    <property type="match status" value="1"/>
</dbReference>
<dbReference type="GO" id="GO:0003676">
    <property type="term" value="F:nucleic acid binding"/>
    <property type="evidence" value="ECO:0007669"/>
    <property type="project" value="InterPro"/>
</dbReference>
<sequence>MESKKFLTNYLTGKKVKLEYDVQKTDKYGRTLAYVYMENGIFLNEYLVKEGYAQIATYPPNVKYVEVFRKAQKLAREKSKGLWK</sequence>
<comment type="caution">
    <text evidence="5">The sequence shown here is derived from an EMBL/GenBank/DDBJ whole genome shotgun (WGS) entry which is preliminary data.</text>
</comment>
<dbReference type="GO" id="GO:1990599">
    <property type="term" value="F:3' overhang single-stranded DNA endodeoxyribonuclease activity"/>
    <property type="evidence" value="ECO:0007669"/>
    <property type="project" value="UniProtKB-EC"/>
</dbReference>
<dbReference type="AlphaFoldDB" id="A0A645ANG3"/>
<dbReference type="InterPro" id="IPR035437">
    <property type="entry name" value="SNase_OB-fold_sf"/>
</dbReference>
<evidence type="ECO:0000259" key="4">
    <source>
        <dbReference type="PROSITE" id="PS50830"/>
    </source>
</evidence>
<protein>
    <submittedName>
        <fullName evidence="5">Thermonuclease</fullName>
        <ecNumber evidence="5">3.1.31.1</ecNumber>
    </submittedName>
</protein>
<dbReference type="Pfam" id="PF00565">
    <property type="entry name" value="SNase"/>
    <property type="match status" value="1"/>
</dbReference>
<reference evidence="5" key="1">
    <citation type="submission" date="2019-08" db="EMBL/GenBank/DDBJ databases">
        <authorList>
            <person name="Kucharzyk K."/>
            <person name="Murdoch R.W."/>
            <person name="Higgins S."/>
            <person name="Loffler F."/>
        </authorList>
    </citation>
    <scope>NUCLEOTIDE SEQUENCE</scope>
</reference>
<feature type="domain" description="TNase-like" evidence="4">
    <location>
        <begin position="1"/>
        <end position="84"/>
    </location>
</feature>
<evidence type="ECO:0000256" key="2">
    <source>
        <dbReference type="ARBA" id="ARBA00022759"/>
    </source>
</evidence>
<evidence type="ECO:0000256" key="1">
    <source>
        <dbReference type="ARBA" id="ARBA00022722"/>
    </source>
</evidence>